<organism evidence="2 3">
    <name type="scientific">Candidatus Gallitreponema excrementavium</name>
    <dbReference type="NCBI Taxonomy" id="2840840"/>
    <lineage>
        <taxon>Bacteria</taxon>
        <taxon>Pseudomonadati</taxon>
        <taxon>Spirochaetota</taxon>
        <taxon>Spirochaetia</taxon>
        <taxon>Spirochaetales</taxon>
        <taxon>Candidatus Gallitreponema</taxon>
    </lineage>
</organism>
<dbReference type="AlphaFoldDB" id="A0A9D9HQG9"/>
<evidence type="ECO:0000313" key="3">
    <source>
        <dbReference type="Proteomes" id="UP000823638"/>
    </source>
</evidence>
<feature type="region of interest" description="Disordered" evidence="1">
    <location>
        <begin position="1"/>
        <end position="74"/>
    </location>
</feature>
<protein>
    <submittedName>
        <fullName evidence="2">Uncharacterized protein</fullName>
    </submittedName>
</protein>
<reference evidence="2" key="1">
    <citation type="submission" date="2020-10" db="EMBL/GenBank/DDBJ databases">
        <authorList>
            <person name="Gilroy R."/>
        </authorList>
    </citation>
    <scope>NUCLEOTIDE SEQUENCE</scope>
    <source>
        <strain evidence="2">10532</strain>
    </source>
</reference>
<name>A0A9D9HQG9_9SPIR</name>
<dbReference type="Proteomes" id="UP000823638">
    <property type="component" value="Unassembled WGS sequence"/>
</dbReference>
<evidence type="ECO:0000256" key="1">
    <source>
        <dbReference type="SAM" id="MobiDB-lite"/>
    </source>
</evidence>
<feature type="compositionally biased region" description="Basic residues" evidence="1">
    <location>
        <begin position="24"/>
        <end position="35"/>
    </location>
</feature>
<sequence>MASKKPYLIKSREPKPTNQALAPKKPRLTKGRKPKPPNSACAEFGTQIAGFKGGKTFQGENRQTIPRIRLSPNS</sequence>
<comment type="caution">
    <text evidence="2">The sequence shown here is derived from an EMBL/GenBank/DDBJ whole genome shotgun (WGS) entry which is preliminary data.</text>
</comment>
<reference evidence="2" key="2">
    <citation type="journal article" date="2021" name="PeerJ">
        <title>Extensive microbial diversity within the chicken gut microbiome revealed by metagenomics and culture.</title>
        <authorList>
            <person name="Gilroy R."/>
            <person name="Ravi A."/>
            <person name="Getino M."/>
            <person name="Pursley I."/>
            <person name="Horton D.L."/>
            <person name="Alikhan N.F."/>
            <person name="Baker D."/>
            <person name="Gharbi K."/>
            <person name="Hall N."/>
            <person name="Watson M."/>
            <person name="Adriaenssens E.M."/>
            <person name="Foster-Nyarko E."/>
            <person name="Jarju S."/>
            <person name="Secka A."/>
            <person name="Antonio M."/>
            <person name="Oren A."/>
            <person name="Chaudhuri R.R."/>
            <person name="La Ragione R."/>
            <person name="Hildebrand F."/>
            <person name="Pallen M.J."/>
        </authorList>
    </citation>
    <scope>NUCLEOTIDE SEQUENCE</scope>
    <source>
        <strain evidence="2">10532</strain>
    </source>
</reference>
<dbReference type="EMBL" id="JADIMM010000106">
    <property type="protein sequence ID" value="MBO8458362.1"/>
    <property type="molecule type" value="Genomic_DNA"/>
</dbReference>
<gene>
    <name evidence="2" type="ORF">IAA81_09095</name>
</gene>
<accession>A0A9D9HQG9</accession>
<evidence type="ECO:0000313" key="2">
    <source>
        <dbReference type="EMBL" id="MBO8458362.1"/>
    </source>
</evidence>
<proteinExistence type="predicted"/>